<dbReference type="KEGG" id="hpk:Hprae_0897"/>
<dbReference type="Pfam" id="PF01728">
    <property type="entry name" value="FtsJ"/>
    <property type="match status" value="1"/>
</dbReference>
<proteinExistence type="inferred from homology"/>
<protein>
    <submittedName>
        <fullName evidence="5">Hemolysin A</fullName>
    </submittedName>
</protein>
<comment type="similarity">
    <text evidence="2">Belongs to the TlyA family.</text>
</comment>
<dbReference type="EMBL" id="CP002175">
    <property type="protein sequence ID" value="ADO77051.1"/>
    <property type="molecule type" value="Genomic_DNA"/>
</dbReference>
<dbReference type="STRING" id="572479.Hprae_0897"/>
<dbReference type="SUPFAM" id="SSF55174">
    <property type="entry name" value="Alpha-L RNA-binding motif"/>
    <property type="match status" value="1"/>
</dbReference>
<reference evidence="5 6" key="2">
    <citation type="journal article" date="2011" name="Stand. Genomic Sci.">
        <title>Complete genome sequence of the extremely halophilic Halanaerobium praevalens type strain (GSL).</title>
        <authorList>
            <person name="Ivanova N."/>
            <person name="Sikorski J."/>
            <person name="Chertkov O."/>
            <person name="Nolan M."/>
            <person name="Lucas S."/>
            <person name="Hammon N."/>
            <person name="Deshpande S."/>
            <person name="Cheng J.F."/>
            <person name="Tapia R."/>
            <person name="Han C."/>
            <person name="Goodwin L."/>
            <person name="Pitluck S."/>
            <person name="Huntemann M."/>
            <person name="Liolios K."/>
            <person name="Pagani I."/>
            <person name="Mavromatis K."/>
            <person name="Ovchinikova G."/>
            <person name="Pati A."/>
            <person name="Chen A."/>
            <person name="Palaniappan K."/>
            <person name="Land M."/>
            <person name="Hauser L."/>
            <person name="Brambilla E.M."/>
            <person name="Kannan K.P."/>
            <person name="Rohde M."/>
            <person name="Tindall B.J."/>
            <person name="Goker M."/>
            <person name="Detter J.C."/>
            <person name="Woyke T."/>
            <person name="Bristow J."/>
            <person name="Eisen J.A."/>
            <person name="Markowitz V."/>
            <person name="Hugenholtz P."/>
            <person name="Kyrpides N.C."/>
            <person name="Klenk H.P."/>
            <person name="Lapidus A."/>
        </authorList>
    </citation>
    <scope>NUCLEOTIDE SEQUENCE [LARGE SCALE GENOMIC DNA]</scope>
    <source>
        <strain evidence="6">ATCC 33744 / DSM 2228 / GSL</strain>
    </source>
</reference>
<evidence type="ECO:0000313" key="6">
    <source>
        <dbReference type="Proteomes" id="UP000006866"/>
    </source>
</evidence>
<dbReference type="SUPFAM" id="SSF53335">
    <property type="entry name" value="S-adenosyl-L-methionine-dependent methyltransferases"/>
    <property type="match status" value="1"/>
</dbReference>
<dbReference type="InterPro" id="IPR029063">
    <property type="entry name" value="SAM-dependent_MTases_sf"/>
</dbReference>
<evidence type="ECO:0000256" key="2">
    <source>
        <dbReference type="ARBA" id="ARBA00029460"/>
    </source>
</evidence>
<dbReference type="HOGENOM" id="CLU_058015_3_0_9"/>
<keyword evidence="1 3" id="KW-0694">RNA-binding</keyword>
<dbReference type="GO" id="GO:0008168">
    <property type="term" value="F:methyltransferase activity"/>
    <property type="evidence" value="ECO:0007669"/>
    <property type="project" value="InterPro"/>
</dbReference>
<dbReference type="PATRIC" id="fig|572479.3.peg.906"/>
<keyword evidence="6" id="KW-1185">Reference proteome</keyword>
<dbReference type="PIRSF" id="PIRSF005578">
    <property type="entry name" value="TlyA"/>
    <property type="match status" value="1"/>
</dbReference>
<dbReference type="InterPro" id="IPR004538">
    <property type="entry name" value="Hemolysin_A/TlyA"/>
</dbReference>
<dbReference type="PROSITE" id="PS50889">
    <property type="entry name" value="S4"/>
    <property type="match status" value="1"/>
</dbReference>
<dbReference type="InterPro" id="IPR002942">
    <property type="entry name" value="S4_RNA-bd"/>
</dbReference>
<dbReference type="InterPro" id="IPR036986">
    <property type="entry name" value="S4_RNA-bd_sf"/>
</dbReference>
<dbReference type="GO" id="GO:0032259">
    <property type="term" value="P:methylation"/>
    <property type="evidence" value="ECO:0007669"/>
    <property type="project" value="InterPro"/>
</dbReference>
<evidence type="ECO:0000256" key="1">
    <source>
        <dbReference type="ARBA" id="ARBA00022884"/>
    </source>
</evidence>
<dbReference type="InterPro" id="IPR047048">
    <property type="entry name" value="TlyA"/>
</dbReference>
<evidence type="ECO:0000256" key="3">
    <source>
        <dbReference type="PROSITE-ProRule" id="PRU00182"/>
    </source>
</evidence>
<dbReference type="PANTHER" id="PTHR32319">
    <property type="entry name" value="BACTERIAL HEMOLYSIN-LIKE PROTEIN"/>
    <property type="match status" value="1"/>
</dbReference>
<dbReference type="CDD" id="cd00165">
    <property type="entry name" value="S4"/>
    <property type="match status" value="1"/>
</dbReference>
<dbReference type="OrthoDB" id="9784736at2"/>
<organism evidence="5 6">
    <name type="scientific">Halanaerobium praevalens (strain ATCC 33744 / DSM 2228 / GSL)</name>
    <dbReference type="NCBI Taxonomy" id="572479"/>
    <lineage>
        <taxon>Bacteria</taxon>
        <taxon>Bacillati</taxon>
        <taxon>Bacillota</taxon>
        <taxon>Clostridia</taxon>
        <taxon>Halanaerobiales</taxon>
        <taxon>Halanaerobiaceae</taxon>
        <taxon>Halanaerobium</taxon>
    </lineage>
</organism>
<dbReference type="eggNOG" id="COG1189">
    <property type="taxonomic scope" value="Bacteria"/>
</dbReference>
<dbReference type="RefSeq" id="WP_014553084.1">
    <property type="nucleotide sequence ID" value="NC_017455.1"/>
</dbReference>
<feature type="domain" description="RNA-binding S4" evidence="4">
    <location>
        <begin position="5"/>
        <end position="70"/>
    </location>
</feature>
<dbReference type="NCBIfam" id="TIGR00478">
    <property type="entry name" value="tly"/>
    <property type="match status" value="1"/>
</dbReference>
<dbReference type="AlphaFoldDB" id="E3DRL0"/>
<evidence type="ECO:0000313" key="5">
    <source>
        <dbReference type="EMBL" id="ADO77051.1"/>
    </source>
</evidence>
<dbReference type="GO" id="GO:0003723">
    <property type="term" value="F:RNA binding"/>
    <property type="evidence" value="ECO:0007669"/>
    <property type="project" value="UniProtKB-KW"/>
</dbReference>
<reference evidence="6" key="1">
    <citation type="submission" date="2010-10" db="EMBL/GenBank/DDBJ databases">
        <title>The complete genome of Halanaerobium praevalens DSM 2228.</title>
        <authorList>
            <consortium name="US DOE Joint Genome Institute (JGI-PGF)"/>
            <person name="Lucas S."/>
            <person name="Copeland A."/>
            <person name="Lapidus A."/>
            <person name="Glavina del Rio T."/>
            <person name="Dalin E."/>
            <person name="Tice H."/>
            <person name="Bruce D."/>
            <person name="Goodwin L."/>
            <person name="Pitluck S."/>
            <person name="Kyrpides N."/>
            <person name="Mavromatis K."/>
            <person name="Ivanova N."/>
            <person name="Ovchinnikova G."/>
            <person name="Chertkov O."/>
            <person name="Detter J.C."/>
            <person name="Han C."/>
            <person name="Larimer F."/>
            <person name="Land M."/>
            <person name="Hauser L."/>
            <person name="Markowitz V."/>
            <person name="Cheng J.-F."/>
            <person name="Hugenholtz P."/>
            <person name="Woyke T."/>
            <person name="Wu D."/>
            <person name="Tindall B."/>
            <person name="Pomrenke H.G."/>
            <person name="Brambilla E."/>
            <person name="Klenk H.-P."/>
            <person name="Eisen J.A."/>
        </authorList>
    </citation>
    <scope>NUCLEOTIDE SEQUENCE [LARGE SCALE GENOMIC DNA]</scope>
    <source>
        <strain evidence="6">ATCC 33744 / DSM 2228 / GSL</strain>
    </source>
</reference>
<dbReference type="Proteomes" id="UP000006866">
    <property type="component" value="Chromosome"/>
</dbReference>
<dbReference type="InterPro" id="IPR002877">
    <property type="entry name" value="RNA_MeTrfase_FtsJ_dom"/>
</dbReference>
<sequence>MARKKRLDILVTERKMFKSRSQAKRAIMAGLVFVNGQREDKAGTQIDPAAEIEYKGTKNPYVSRGGFKLEKALKVFEVDPEQKEAIDIGASTGGFTDCLLQNGAQKVYAIDVGYGQLAWKLRQDKRVEILERCNFRHLEKKDLPVEVPLIVTDVSFISLRLIVKGVKKFLKKEGDFIALIKPQFEAGRDRVGKNGIVKDPAVHQDVINQLSEVFLEEGFKPINLDYSPITGASSKNIEYLIQLKYIDQTSDFRLEKWVKKIESVINTAHSELGGA</sequence>
<gene>
    <name evidence="5" type="ordered locus">Hprae_0897</name>
</gene>
<accession>E3DRL0</accession>
<dbReference type="Gene3D" id="3.40.50.150">
    <property type="entry name" value="Vaccinia Virus protein VP39"/>
    <property type="match status" value="1"/>
</dbReference>
<name>E3DRL0_HALPG</name>
<dbReference type="Gene3D" id="3.10.290.10">
    <property type="entry name" value="RNA-binding S4 domain"/>
    <property type="match status" value="1"/>
</dbReference>
<evidence type="ECO:0000259" key="4">
    <source>
        <dbReference type="SMART" id="SM00363"/>
    </source>
</evidence>
<dbReference type="SMART" id="SM00363">
    <property type="entry name" value="S4"/>
    <property type="match status" value="1"/>
</dbReference>
<dbReference type="PANTHER" id="PTHR32319:SF0">
    <property type="entry name" value="BACTERIAL HEMOLYSIN-LIKE PROTEIN"/>
    <property type="match status" value="1"/>
</dbReference>
<dbReference type="Pfam" id="PF01479">
    <property type="entry name" value="S4"/>
    <property type="match status" value="1"/>
</dbReference>